<proteinExistence type="predicted"/>
<accession>A0A0F9HH75</accession>
<name>A0A0F9HH75_9ZZZZ</name>
<comment type="caution">
    <text evidence="1">The sequence shown here is derived from an EMBL/GenBank/DDBJ whole genome shotgun (WGS) entry which is preliminary data.</text>
</comment>
<protein>
    <recommendedName>
        <fullName evidence="2">Protein ninG</fullName>
    </recommendedName>
</protein>
<dbReference type="AlphaFoldDB" id="A0A0F9HH75"/>
<dbReference type="EMBL" id="LAZR01022687">
    <property type="protein sequence ID" value="KKL81010.1"/>
    <property type="molecule type" value="Genomic_DNA"/>
</dbReference>
<organism evidence="1">
    <name type="scientific">marine sediment metagenome</name>
    <dbReference type="NCBI Taxonomy" id="412755"/>
    <lineage>
        <taxon>unclassified sequences</taxon>
        <taxon>metagenomes</taxon>
        <taxon>ecological metagenomes</taxon>
    </lineage>
</organism>
<evidence type="ECO:0000313" key="1">
    <source>
        <dbReference type="EMBL" id="KKL81010.1"/>
    </source>
</evidence>
<dbReference type="Pfam" id="PF05766">
    <property type="entry name" value="NinG"/>
    <property type="match status" value="1"/>
</dbReference>
<reference evidence="1" key="1">
    <citation type="journal article" date="2015" name="Nature">
        <title>Complex archaea that bridge the gap between prokaryotes and eukaryotes.</title>
        <authorList>
            <person name="Spang A."/>
            <person name="Saw J.H."/>
            <person name="Jorgensen S.L."/>
            <person name="Zaremba-Niedzwiedzka K."/>
            <person name="Martijn J."/>
            <person name="Lind A.E."/>
            <person name="van Eijk R."/>
            <person name="Schleper C."/>
            <person name="Guy L."/>
            <person name="Ettema T.J."/>
        </authorList>
    </citation>
    <scope>NUCLEOTIDE SEQUENCE</scope>
</reference>
<dbReference type="InterPro" id="IPR008713">
    <property type="entry name" value="Phage_lambda_NinG"/>
</dbReference>
<sequence>MKKKRKKTISKIKKKADKVFSEYIRKRDKNICFTCNKEGNQAGHYISRRYNNTRYNDVNVHCQCVSCNIFKHGASDVYALRLQQKYSYEVLHYLNIEKNILKQWTIPELEGIVKCYQEKIRNL</sequence>
<gene>
    <name evidence="1" type="ORF">LCGC14_1999020</name>
</gene>
<evidence type="ECO:0008006" key="2">
    <source>
        <dbReference type="Google" id="ProtNLM"/>
    </source>
</evidence>